<protein>
    <recommendedName>
        <fullName evidence="4">phosphoglycolate phosphatase</fullName>
        <ecNumber evidence="4">3.1.3.18</ecNumber>
    </recommendedName>
</protein>
<gene>
    <name evidence="5" type="ORF">SAMN04488094_10826</name>
</gene>
<evidence type="ECO:0000313" key="5">
    <source>
        <dbReference type="EMBL" id="SFC70086.1"/>
    </source>
</evidence>
<dbReference type="PANTHER" id="PTHR43434">
    <property type="entry name" value="PHOSPHOGLYCOLATE PHOSPHATASE"/>
    <property type="match status" value="1"/>
</dbReference>
<dbReference type="InterPro" id="IPR050155">
    <property type="entry name" value="HAD-like_hydrolase_sf"/>
</dbReference>
<evidence type="ECO:0000256" key="1">
    <source>
        <dbReference type="ARBA" id="ARBA00000830"/>
    </source>
</evidence>
<dbReference type="STRING" id="441112.SAMN04488094_10826"/>
<dbReference type="GO" id="GO:0006281">
    <property type="term" value="P:DNA repair"/>
    <property type="evidence" value="ECO:0007669"/>
    <property type="project" value="TreeGrafter"/>
</dbReference>
<evidence type="ECO:0000313" key="6">
    <source>
        <dbReference type="Proteomes" id="UP000198728"/>
    </source>
</evidence>
<sequence length="231" mass="23766">MPDIRGLLFDKDGTLFDFQDTWGPWAANLMLDLASGDAALADALSDRVRLDRAAARFYPDSPVIAGTVDEAAATMLPSLPHMSHAALVDRIVQSSLDVAPVEAVPLAPLLRHLRDAGMVLGVATNDAELAATEQLGGLGLKDAFEIVIGADSGHGAKPGPGQCLAFAAHVGLAPAEIVMIGDSTHDLLAGRAAGMPTLGVLTGPASRAELAPHAEEVLADIGHLPAWLGLA</sequence>
<dbReference type="SFLD" id="SFLDG01129">
    <property type="entry name" value="C1.5:_HAD__Beta-PGM__Phosphata"/>
    <property type="match status" value="1"/>
</dbReference>
<proteinExistence type="inferred from homology"/>
<reference evidence="5 6" key="1">
    <citation type="submission" date="2016-10" db="EMBL/GenBank/DDBJ databases">
        <authorList>
            <person name="de Groot N.N."/>
        </authorList>
    </citation>
    <scope>NUCLEOTIDE SEQUENCE [LARGE SCALE GENOMIC DNA]</scope>
    <source>
        <strain evidence="5 6">DSM 19548</strain>
    </source>
</reference>
<dbReference type="InterPro" id="IPR006439">
    <property type="entry name" value="HAD-SF_hydro_IA"/>
</dbReference>
<dbReference type="OrthoDB" id="9797743at2"/>
<dbReference type="GO" id="GO:0008967">
    <property type="term" value="F:phosphoglycolate phosphatase activity"/>
    <property type="evidence" value="ECO:0007669"/>
    <property type="project" value="UniProtKB-EC"/>
</dbReference>
<comment type="pathway">
    <text evidence="2">Organic acid metabolism; glycolate biosynthesis; glycolate from 2-phosphoglycolate: step 1/1.</text>
</comment>
<dbReference type="SUPFAM" id="SSF56784">
    <property type="entry name" value="HAD-like"/>
    <property type="match status" value="1"/>
</dbReference>
<dbReference type="Gene3D" id="1.10.150.240">
    <property type="entry name" value="Putative phosphatase, domain 2"/>
    <property type="match status" value="1"/>
</dbReference>
<dbReference type="SFLD" id="SFLDS00003">
    <property type="entry name" value="Haloacid_Dehalogenase"/>
    <property type="match status" value="1"/>
</dbReference>
<dbReference type="RefSeq" id="WP_093361229.1">
    <property type="nucleotide sequence ID" value="NZ_FOLG01000008.1"/>
</dbReference>
<evidence type="ECO:0000256" key="2">
    <source>
        <dbReference type="ARBA" id="ARBA00004818"/>
    </source>
</evidence>
<comment type="similarity">
    <text evidence="3">Belongs to the HAD-like hydrolase superfamily. CbbY/CbbZ/Gph/YieH family.</text>
</comment>
<keyword evidence="6" id="KW-1185">Reference proteome</keyword>
<dbReference type="Pfam" id="PF00702">
    <property type="entry name" value="Hydrolase"/>
    <property type="match status" value="1"/>
</dbReference>
<dbReference type="AlphaFoldDB" id="A0A1I1LAR4"/>
<dbReference type="InterPro" id="IPR036412">
    <property type="entry name" value="HAD-like_sf"/>
</dbReference>
<dbReference type="Proteomes" id="UP000198728">
    <property type="component" value="Unassembled WGS sequence"/>
</dbReference>
<comment type="catalytic activity">
    <reaction evidence="1">
        <text>2-phosphoglycolate + H2O = glycolate + phosphate</text>
        <dbReference type="Rhea" id="RHEA:14369"/>
        <dbReference type="ChEBI" id="CHEBI:15377"/>
        <dbReference type="ChEBI" id="CHEBI:29805"/>
        <dbReference type="ChEBI" id="CHEBI:43474"/>
        <dbReference type="ChEBI" id="CHEBI:58033"/>
        <dbReference type="EC" id="3.1.3.18"/>
    </reaction>
</comment>
<dbReference type="EC" id="3.1.3.18" evidence="4"/>
<dbReference type="GO" id="GO:0005829">
    <property type="term" value="C:cytosol"/>
    <property type="evidence" value="ECO:0007669"/>
    <property type="project" value="TreeGrafter"/>
</dbReference>
<evidence type="ECO:0000256" key="3">
    <source>
        <dbReference type="ARBA" id="ARBA00006171"/>
    </source>
</evidence>
<organism evidence="5 6">
    <name type="scientific">Tropicimonas isoalkanivorans</name>
    <dbReference type="NCBI Taxonomy" id="441112"/>
    <lineage>
        <taxon>Bacteria</taxon>
        <taxon>Pseudomonadati</taxon>
        <taxon>Pseudomonadota</taxon>
        <taxon>Alphaproteobacteria</taxon>
        <taxon>Rhodobacterales</taxon>
        <taxon>Roseobacteraceae</taxon>
        <taxon>Tropicimonas</taxon>
    </lineage>
</organism>
<dbReference type="InterPro" id="IPR023214">
    <property type="entry name" value="HAD_sf"/>
</dbReference>
<evidence type="ECO:0000256" key="4">
    <source>
        <dbReference type="ARBA" id="ARBA00013078"/>
    </source>
</evidence>
<dbReference type="InterPro" id="IPR023198">
    <property type="entry name" value="PGP-like_dom2"/>
</dbReference>
<dbReference type="NCBIfam" id="TIGR01549">
    <property type="entry name" value="HAD-SF-IA-v1"/>
    <property type="match status" value="1"/>
</dbReference>
<dbReference type="PANTHER" id="PTHR43434:SF1">
    <property type="entry name" value="PHOSPHOGLYCOLATE PHOSPHATASE"/>
    <property type="match status" value="1"/>
</dbReference>
<dbReference type="EMBL" id="FOLG01000008">
    <property type="protein sequence ID" value="SFC70086.1"/>
    <property type="molecule type" value="Genomic_DNA"/>
</dbReference>
<name>A0A1I1LAR4_9RHOB</name>
<dbReference type="Gene3D" id="3.40.50.1000">
    <property type="entry name" value="HAD superfamily/HAD-like"/>
    <property type="match status" value="1"/>
</dbReference>
<accession>A0A1I1LAR4</accession>
<dbReference type="PRINTS" id="PR00413">
    <property type="entry name" value="HADHALOGNASE"/>
</dbReference>